<dbReference type="PATRIC" id="fig|1886670.3.peg.1381"/>
<dbReference type="PANTHER" id="PTHR48100">
    <property type="entry name" value="BROAD-SPECIFICITY PHOSPHATASE YOR283W-RELATED"/>
    <property type="match status" value="1"/>
</dbReference>
<dbReference type="PANTHER" id="PTHR48100:SF1">
    <property type="entry name" value="HISTIDINE PHOSPHATASE FAMILY PROTEIN-RELATED"/>
    <property type="match status" value="1"/>
</dbReference>
<dbReference type="GO" id="GO:0004619">
    <property type="term" value="F:phosphoglycerate mutase activity"/>
    <property type="evidence" value="ECO:0007669"/>
    <property type="project" value="UniProtKB-EC"/>
</dbReference>
<dbReference type="EC" id="5.4.2.11" evidence="1"/>
<dbReference type="Gene3D" id="3.40.50.1240">
    <property type="entry name" value="Phosphoglycerate mutase-like"/>
    <property type="match status" value="1"/>
</dbReference>
<name>A0A1E3L691_9BACL</name>
<keyword evidence="2" id="KW-1185">Reference proteome</keyword>
<evidence type="ECO:0000313" key="1">
    <source>
        <dbReference type="EMBL" id="ODP29347.1"/>
    </source>
</evidence>
<dbReference type="InterPro" id="IPR029033">
    <property type="entry name" value="His_PPase_superfam"/>
</dbReference>
<proteinExistence type="predicted"/>
<dbReference type="EMBL" id="MDER01000031">
    <property type="protein sequence ID" value="ODP29347.1"/>
    <property type="molecule type" value="Genomic_DNA"/>
</dbReference>
<sequence length="191" mass="22095">MKHIFLIRHCQAEGQAPDARLTTLGQEQSLQLADCFNDIPIDYIVSSPYERAYRTIEPLAVKKSLSIHTDINLQERVLSQDNLPDWLEKLKLTFDDLDLCYAGGESSRQAMDRGIAVLDKAIRTDAKQIAVVSHGNLISLLLKYYNDQIQFEHWQALSNPDVYQLVFDDEYQLLHMERIWQSFKGINSLRR</sequence>
<dbReference type="GO" id="GO:0005737">
    <property type="term" value="C:cytoplasm"/>
    <property type="evidence" value="ECO:0007669"/>
    <property type="project" value="TreeGrafter"/>
</dbReference>
<accession>A0A1E3L691</accession>
<dbReference type="SUPFAM" id="SSF53254">
    <property type="entry name" value="Phosphoglycerate mutase-like"/>
    <property type="match status" value="1"/>
</dbReference>
<dbReference type="SMART" id="SM00855">
    <property type="entry name" value="PGAM"/>
    <property type="match status" value="1"/>
</dbReference>
<keyword evidence="1" id="KW-0413">Isomerase</keyword>
<dbReference type="Proteomes" id="UP000094578">
    <property type="component" value="Unassembled WGS sequence"/>
</dbReference>
<gene>
    <name evidence="1" type="primary">pgaM</name>
    <name evidence="1" type="ORF">PTI45_01356</name>
</gene>
<protein>
    <submittedName>
        <fullName evidence="1">Phosphoglycerate mutase (2,3-diphosphoglycerate-dependent)</fullName>
        <ecNumber evidence="1">5.4.2.11</ecNumber>
    </submittedName>
</protein>
<evidence type="ECO:0000313" key="2">
    <source>
        <dbReference type="Proteomes" id="UP000094578"/>
    </source>
</evidence>
<dbReference type="GO" id="GO:0016791">
    <property type="term" value="F:phosphatase activity"/>
    <property type="evidence" value="ECO:0007669"/>
    <property type="project" value="TreeGrafter"/>
</dbReference>
<dbReference type="CDD" id="cd07067">
    <property type="entry name" value="HP_PGM_like"/>
    <property type="match status" value="1"/>
</dbReference>
<dbReference type="AlphaFoldDB" id="A0A1E3L691"/>
<dbReference type="Pfam" id="PF00300">
    <property type="entry name" value="His_Phos_1"/>
    <property type="match status" value="1"/>
</dbReference>
<dbReference type="InterPro" id="IPR013078">
    <property type="entry name" value="His_Pase_superF_clade-1"/>
</dbReference>
<dbReference type="RefSeq" id="WP_069326776.1">
    <property type="nucleotide sequence ID" value="NZ_MDER01000031.1"/>
</dbReference>
<dbReference type="InterPro" id="IPR050275">
    <property type="entry name" value="PGM_Phosphatase"/>
</dbReference>
<organism evidence="1 2">
    <name type="scientific">Paenibacillus nuruki</name>
    <dbReference type="NCBI Taxonomy" id="1886670"/>
    <lineage>
        <taxon>Bacteria</taxon>
        <taxon>Bacillati</taxon>
        <taxon>Bacillota</taxon>
        <taxon>Bacilli</taxon>
        <taxon>Bacillales</taxon>
        <taxon>Paenibacillaceae</taxon>
        <taxon>Paenibacillus</taxon>
    </lineage>
</organism>
<reference evidence="1 2" key="1">
    <citation type="submission" date="2016-08" db="EMBL/GenBank/DDBJ databases">
        <title>Genome sequencing of Paenibacillus sp. TI45-13ar, isolated from Korean traditional nuruk.</title>
        <authorList>
            <person name="Kim S.-J."/>
        </authorList>
    </citation>
    <scope>NUCLEOTIDE SEQUENCE [LARGE SCALE GENOMIC DNA]</scope>
    <source>
        <strain evidence="1 2">TI45-13ar</strain>
    </source>
</reference>
<dbReference type="STRING" id="1886670.PTI45_01356"/>
<comment type="caution">
    <text evidence="1">The sequence shown here is derived from an EMBL/GenBank/DDBJ whole genome shotgun (WGS) entry which is preliminary data.</text>
</comment>